<feature type="transmembrane region" description="Helical" evidence="10">
    <location>
        <begin position="12"/>
        <end position="31"/>
    </location>
</feature>
<dbReference type="PANTHER" id="PTHR43298:SF2">
    <property type="entry name" value="FMN_FAD EXPORTER YEEO-RELATED"/>
    <property type="match status" value="1"/>
</dbReference>
<protein>
    <recommendedName>
        <fullName evidence="9">Multidrug-efflux transporter</fullName>
    </recommendedName>
</protein>
<keyword evidence="5 10" id="KW-0812">Transmembrane</keyword>
<keyword evidence="2" id="KW-0813">Transport</keyword>
<evidence type="ECO:0000313" key="12">
    <source>
        <dbReference type="Proteomes" id="UP000184480"/>
    </source>
</evidence>
<evidence type="ECO:0000256" key="10">
    <source>
        <dbReference type="SAM" id="Phobius"/>
    </source>
</evidence>
<dbReference type="Pfam" id="PF01554">
    <property type="entry name" value="MatE"/>
    <property type="match status" value="2"/>
</dbReference>
<dbReference type="GO" id="GO:0005886">
    <property type="term" value="C:plasma membrane"/>
    <property type="evidence" value="ECO:0007669"/>
    <property type="project" value="UniProtKB-SubCell"/>
</dbReference>
<feature type="transmembrane region" description="Helical" evidence="10">
    <location>
        <begin position="358"/>
        <end position="375"/>
    </location>
</feature>
<feature type="transmembrane region" description="Helical" evidence="10">
    <location>
        <begin position="51"/>
        <end position="72"/>
    </location>
</feature>
<gene>
    <name evidence="11" type="ORF">SAMN05444362_11330</name>
</gene>
<feature type="transmembrane region" description="Helical" evidence="10">
    <location>
        <begin position="412"/>
        <end position="435"/>
    </location>
</feature>
<dbReference type="PIRSF" id="PIRSF006603">
    <property type="entry name" value="DinF"/>
    <property type="match status" value="1"/>
</dbReference>
<proteinExistence type="predicted"/>
<dbReference type="GO" id="GO:0015297">
    <property type="term" value="F:antiporter activity"/>
    <property type="evidence" value="ECO:0007669"/>
    <property type="project" value="UniProtKB-KW"/>
</dbReference>
<accession>A0A1M5G355</accession>
<evidence type="ECO:0000256" key="9">
    <source>
        <dbReference type="ARBA" id="ARBA00031636"/>
    </source>
</evidence>
<evidence type="ECO:0000256" key="8">
    <source>
        <dbReference type="ARBA" id="ARBA00023136"/>
    </source>
</evidence>
<dbReference type="STRING" id="1346286.SAMN05444362_11330"/>
<reference evidence="12" key="1">
    <citation type="submission" date="2016-11" db="EMBL/GenBank/DDBJ databases">
        <authorList>
            <person name="Varghese N."/>
            <person name="Submissions S."/>
        </authorList>
    </citation>
    <scope>NUCLEOTIDE SEQUENCE [LARGE SCALE GENOMIC DNA]</scope>
    <source>
        <strain evidence="12">DSM 27370</strain>
    </source>
</reference>
<comment type="subcellular location">
    <subcellularLocation>
        <location evidence="1">Cell membrane</location>
        <topology evidence="1">Multi-pass membrane protein</topology>
    </subcellularLocation>
</comment>
<feature type="transmembrane region" description="Helical" evidence="10">
    <location>
        <begin position="190"/>
        <end position="211"/>
    </location>
</feature>
<dbReference type="OrthoDB" id="9780160at2"/>
<keyword evidence="8 10" id="KW-0472">Membrane</keyword>
<feature type="transmembrane region" description="Helical" evidence="10">
    <location>
        <begin position="164"/>
        <end position="184"/>
    </location>
</feature>
<feature type="transmembrane region" description="Helical" evidence="10">
    <location>
        <begin position="133"/>
        <end position="152"/>
    </location>
</feature>
<evidence type="ECO:0000256" key="6">
    <source>
        <dbReference type="ARBA" id="ARBA00022989"/>
    </source>
</evidence>
<dbReference type="CDD" id="cd13133">
    <property type="entry name" value="MATE_like_7"/>
    <property type="match status" value="1"/>
</dbReference>
<dbReference type="GO" id="GO:0006811">
    <property type="term" value="P:monoatomic ion transport"/>
    <property type="evidence" value="ECO:0007669"/>
    <property type="project" value="UniProtKB-KW"/>
</dbReference>
<evidence type="ECO:0000256" key="7">
    <source>
        <dbReference type="ARBA" id="ARBA00023065"/>
    </source>
</evidence>
<feature type="transmembrane region" description="Helical" evidence="10">
    <location>
        <begin position="277"/>
        <end position="297"/>
    </location>
</feature>
<dbReference type="Proteomes" id="UP000184480">
    <property type="component" value="Unassembled WGS sequence"/>
</dbReference>
<dbReference type="AlphaFoldDB" id="A0A1M5G355"/>
<dbReference type="RefSeq" id="WP_062181096.1">
    <property type="nucleotide sequence ID" value="NZ_BBXL01000012.1"/>
</dbReference>
<feature type="transmembrane region" description="Helical" evidence="10">
    <location>
        <begin position="387"/>
        <end position="406"/>
    </location>
</feature>
<evidence type="ECO:0000256" key="3">
    <source>
        <dbReference type="ARBA" id="ARBA00022449"/>
    </source>
</evidence>
<dbReference type="InterPro" id="IPR048279">
    <property type="entry name" value="MdtK-like"/>
</dbReference>
<dbReference type="EMBL" id="FQUC01000013">
    <property type="protein sequence ID" value="SHF97891.1"/>
    <property type="molecule type" value="Genomic_DNA"/>
</dbReference>
<feature type="transmembrane region" description="Helical" evidence="10">
    <location>
        <begin position="93"/>
        <end position="113"/>
    </location>
</feature>
<evidence type="ECO:0000256" key="5">
    <source>
        <dbReference type="ARBA" id="ARBA00022692"/>
    </source>
</evidence>
<dbReference type="InterPro" id="IPR050222">
    <property type="entry name" value="MATE_MdtK"/>
</dbReference>
<evidence type="ECO:0000256" key="2">
    <source>
        <dbReference type="ARBA" id="ARBA00022448"/>
    </source>
</evidence>
<evidence type="ECO:0000256" key="4">
    <source>
        <dbReference type="ARBA" id="ARBA00022475"/>
    </source>
</evidence>
<organism evidence="11 12">
    <name type="scientific">Dysgonomonas macrotermitis</name>
    <dbReference type="NCBI Taxonomy" id="1346286"/>
    <lineage>
        <taxon>Bacteria</taxon>
        <taxon>Pseudomonadati</taxon>
        <taxon>Bacteroidota</taxon>
        <taxon>Bacteroidia</taxon>
        <taxon>Bacteroidales</taxon>
        <taxon>Dysgonomonadaceae</taxon>
        <taxon>Dysgonomonas</taxon>
    </lineage>
</organism>
<dbReference type="PANTHER" id="PTHR43298">
    <property type="entry name" value="MULTIDRUG RESISTANCE PROTEIN NORM-RELATED"/>
    <property type="match status" value="1"/>
</dbReference>
<evidence type="ECO:0000313" key="11">
    <source>
        <dbReference type="EMBL" id="SHF97891.1"/>
    </source>
</evidence>
<feature type="transmembrane region" description="Helical" evidence="10">
    <location>
        <begin position="318"/>
        <end position="338"/>
    </location>
</feature>
<dbReference type="InterPro" id="IPR002528">
    <property type="entry name" value="MATE_fam"/>
</dbReference>
<keyword evidence="7" id="KW-0406">Ion transport</keyword>
<feature type="transmembrane region" description="Helical" evidence="10">
    <location>
        <begin position="232"/>
        <end position="257"/>
    </location>
</feature>
<keyword evidence="4" id="KW-1003">Cell membrane</keyword>
<keyword evidence="3" id="KW-0050">Antiport</keyword>
<dbReference type="GO" id="GO:0042910">
    <property type="term" value="F:xenobiotic transmembrane transporter activity"/>
    <property type="evidence" value="ECO:0007669"/>
    <property type="project" value="InterPro"/>
</dbReference>
<evidence type="ECO:0000256" key="1">
    <source>
        <dbReference type="ARBA" id="ARBA00004651"/>
    </source>
</evidence>
<sequence length="445" mass="50258">MESKVYSYADIWKVSLPIMLGLLTQNVMQIANTIFLGRVGEVEFGAAGLAGIYYIAFFMLGFGFSIGAQIMIGRRNGERNYDQIGTIVMQGMMFLLAFAAILYFASTAFSSHLLPILIKSPHVYEAASEYLEWRTFGFFFASVNIMFRAFYVGIARTKVLTMNAAVMTVVNIVFDYILIFGNFGFPQMGIAGAGMASVLAEISSILFFAIYTAKTVDLKKYGFQKMKFRFSIVRRILNISVFTMAQYAISMSTWFIFFLAIENHGERDLAITNIIRTFYMIYFIPMNSLSTTANTLVSNTMGTKVYKNVWPLIQRICILNLAIIVVMALITVVNPEFWIGLIASNKDMSLVYETVTPLYVLLLALPICSIGTVLFNSISGTGNTRWALIFELITIVFYVFAMYVIVIHNKSSVAACWTVEYVYWGTLMVLSFIYLKKANWRTKEI</sequence>
<keyword evidence="12" id="KW-1185">Reference proteome</keyword>
<dbReference type="NCBIfam" id="TIGR00797">
    <property type="entry name" value="matE"/>
    <property type="match status" value="1"/>
</dbReference>
<name>A0A1M5G355_9BACT</name>
<keyword evidence="6 10" id="KW-1133">Transmembrane helix</keyword>